<dbReference type="InterPro" id="IPR013783">
    <property type="entry name" value="Ig-like_fold"/>
</dbReference>
<accession>A0A4R7VVV2</accession>
<proteinExistence type="predicted"/>
<evidence type="ECO:0008006" key="3">
    <source>
        <dbReference type="Google" id="ProtNLM"/>
    </source>
</evidence>
<gene>
    <name evidence="1" type="ORF">CLV71_10457</name>
</gene>
<dbReference type="GO" id="GO:0005975">
    <property type="term" value="P:carbohydrate metabolic process"/>
    <property type="evidence" value="ECO:0007669"/>
    <property type="project" value="UniProtKB-ARBA"/>
</dbReference>
<dbReference type="Gene3D" id="2.60.40.10">
    <property type="entry name" value="Immunoglobulins"/>
    <property type="match status" value="1"/>
</dbReference>
<evidence type="ECO:0000313" key="2">
    <source>
        <dbReference type="Proteomes" id="UP000294927"/>
    </source>
</evidence>
<dbReference type="SUPFAM" id="SSF81296">
    <property type="entry name" value="E set domains"/>
    <property type="match status" value="1"/>
</dbReference>
<organism evidence="1 2">
    <name type="scientific">Actinophytocola oryzae</name>
    <dbReference type="NCBI Taxonomy" id="502181"/>
    <lineage>
        <taxon>Bacteria</taxon>
        <taxon>Bacillati</taxon>
        <taxon>Actinomycetota</taxon>
        <taxon>Actinomycetes</taxon>
        <taxon>Pseudonocardiales</taxon>
        <taxon>Pseudonocardiaceae</taxon>
    </lineage>
</organism>
<reference evidence="1 2" key="1">
    <citation type="submission" date="2019-03" db="EMBL/GenBank/DDBJ databases">
        <title>Genomic Encyclopedia of Archaeal and Bacterial Type Strains, Phase II (KMG-II): from individual species to whole genera.</title>
        <authorList>
            <person name="Goeker M."/>
        </authorList>
    </citation>
    <scope>NUCLEOTIDE SEQUENCE [LARGE SCALE GENOMIC DNA]</scope>
    <source>
        <strain evidence="1 2">DSM 45499</strain>
    </source>
</reference>
<evidence type="ECO:0000313" key="1">
    <source>
        <dbReference type="EMBL" id="TDV53589.1"/>
    </source>
</evidence>
<dbReference type="EMBL" id="SOCP01000004">
    <property type="protein sequence ID" value="TDV53589.1"/>
    <property type="molecule type" value="Genomic_DNA"/>
</dbReference>
<comment type="caution">
    <text evidence="1">The sequence shown here is derived from an EMBL/GenBank/DDBJ whole genome shotgun (WGS) entry which is preliminary data.</text>
</comment>
<dbReference type="RefSeq" id="WP_243866371.1">
    <property type="nucleotide sequence ID" value="NZ_SOCP01000004.1"/>
</dbReference>
<dbReference type="InterPro" id="IPR014756">
    <property type="entry name" value="Ig_E-set"/>
</dbReference>
<dbReference type="AlphaFoldDB" id="A0A4R7VVV2"/>
<protein>
    <recommendedName>
        <fullName evidence="3">AMP-activated protein kinase-like protein</fullName>
    </recommendedName>
</protein>
<sequence>MLRIDRDRTGDVRVTFVLRPNEPRGRVSVVGDFNGWRPGAHELRPRSNGLRSVAVTVPDGTPVRFRYLGENGHWCNETDHPEIQQVGRDSVIVASRPARKSR</sequence>
<dbReference type="Proteomes" id="UP000294927">
    <property type="component" value="Unassembled WGS sequence"/>
</dbReference>
<name>A0A4R7VVV2_9PSEU</name>
<keyword evidence="2" id="KW-1185">Reference proteome</keyword>